<organism evidence="3 4">
    <name type="scientific">Methanolobus tindarius DSM 2278</name>
    <dbReference type="NCBI Taxonomy" id="1090322"/>
    <lineage>
        <taxon>Archaea</taxon>
        <taxon>Methanobacteriati</taxon>
        <taxon>Methanobacteriota</taxon>
        <taxon>Stenosarchaea group</taxon>
        <taxon>Methanomicrobia</taxon>
        <taxon>Methanosarcinales</taxon>
        <taxon>Methanosarcinaceae</taxon>
        <taxon>Methanolobus</taxon>
    </lineage>
</organism>
<feature type="domain" description="Fe/B12 periplasmic-binding" evidence="2">
    <location>
        <begin position="104"/>
        <end position="371"/>
    </location>
</feature>
<dbReference type="InterPro" id="IPR050902">
    <property type="entry name" value="ABC_Transporter_SBP"/>
</dbReference>
<dbReference type="Pfam" id="PF01497">
    <property type="entry name" value="Peripla_BP_2"/>
    <property type="match status" value="1"/>
</dbReference>
<dbReference type="EMBL" id="AZAJ01000001">
    <property type="protein sequence ID" value="ETA67356.1"/>
    <property type="molecule type" value="Genomic_DNA"/>
</dbReference>
<dbReference type="AlphaFoldDB" id="W9DV94"/>
<reference evidence="3 4" key="1">
    <citation type="submission" date="2013-08" db="EMBL/GenBank/DDBJ databases">
        <authorList>
            <consortium name="DOE Joint Genome Institute"/>
            <person name="Eisen J."/>
            <person name="Huntemann M."/>
            <person name="Han J."/>
            <person name="Chen A."/>
            <person name="Kyrpides N."/>
            <person name="Mavromatis K."/>
            <person name="Markowitz V."/>
            <person name="Palaniappan K."/>
            <person name="Ivanova N."/>
            <person name="Schaumberg A."/>
            <person name="Pati A."/>
            <person name="Liolios K."/>
            <person name="Nordberg H.P."/>
            <person name="Cantor M.N."/>
            <person name="Hua S.X."/>
            <person name="Woyke T."/>
        </authorList>
    </citation>
    <scope>NUCLEOTIDE SEQUENCE [LARGE SCALE GENOMIC DNA]</scope>
    <source>
        <strain evidence="3 4">DSM 2278</strain>
    </source>
</reference>
<dbReference type="PANTHER" id="PTHR30535:SF34">
    <property type="entry name" value="MOLYBDATE-BINDING PROTEIN MOLA"/>
    <property type="match status" value="1"/>
</dbReference>
<gene>
    <name evidence="3" type="ORF">MettiDRAFT_0777</name>
</gene>
<dbReference type="SUPFAM" id="SSF53807">
    <property type="entry name" value="Helical backbone' metal receptor"/>
    <property type="match status" value="1"/>
</dbReference>
<keyword evidence="1" id="KW-0812">Transmembrane</keyword>
<name>W9DV94_METTI</name>
<dbReference type="Gene3D" id="3.40.50.1980">
    <property type="entry name" value="Nitrogenase molybdenum iron protein domain"/>
    <property type="match status" value="2"/>
</dbReference>
<comment type="caution">
    <text evidence="3">The sequence shown here is derived from an EMBL/GenBank/DDBJ whole genome shotgun (WGS) entry which is preliminary data.</text>
</comment>
<dbReference type="PANTHER" id="PTHR30535">
    <property type="entry name" value="VITAMIN B12-BINDING PROTEIN"/>
    <property type="match status" value="1"/>
</dbReference>
<proteinExistence type="predicted"/>
<dbReference type="PROSITE" id="PS50983">
    <property type="entry name" value="FE_B12_PBP"/>
    <property type="match status" value="1"/>
</dbReference>
<dbReference type="InterPro" id="IPR002491">
    <property type="entry name" value="ABC_transptr_periplasmic_BD"/>
</dbReference>
<protein>
    <submittedName>
        <fullName evidence="3">ABC-type Fe3+-hydroxamate transport system, periplasmic component</fullName>
    </submittedName>
</protein>
<dbReference type="STRING" id="1090322.MettiDRAFT_0777"/>
<dbReference type="OrthoDB" id="24039at2157"/>
<dbReference type="RefSeq" id="WP_023844492.1">
    <property type="nucleotide sequence ID" value="NZ_AZAJ01000001.1"/>
</dbReference>
<keyword evidence="1" id="KW-1133">Transmembrane helix</keyword>
<sequence>MSANNVFVRSAQILMIISSVFAIMCLPAAAVYENEIPCDANGNEILTEEELSAAICNLMLGSGELSLDDVGDAAYVYTYWDGEPLTITDHYNSREVTLYRPVERIALASTPSVRIIASLGAADRVVGVYQNIIDDDALLVTRAYPELRDLPSIGSGSTPNAEAIVDIEPDIVFYSAASTAADLQDSTGIPVVALSATFGLDFDEEAGAYDVWRLAGKIIGEEDRAEELVSYAEDHVDSISSMSSSIATEDKLNAYIATGGSNEIIKCAPTYYALEIAGGNNVATGQPSSWGSATVTKEQIIAWDPEVIFIRYYQVDQSMDKDTVLDDDTLVDVSAVDKSKVYYIRGSSNGMDPAIAMADAYRMVKLMYPDESENIDVEAEGNAIYKEFYGEDDLYTEMLDDFGVFERWNAVVY</sequence>
<feature type="transmembrane region" description="Helical" evidence="1">
    <location>
        <begin position="12"/>
        <end position="32"/>
    </location>
</feature>
<keyword evidence="1" id="KW-0472">Membrane</keyword>
<evidence type="ECO:0000256" key="1">
    <source>
        <dbReference type="SAM" id="Phobius"/>
    </source>
</evidence>
<accession>W9DV94</accession>
<dbReference type="Proteomes" id="UP000019483">
    <property type="component" value="Unassembled WGS sequence"/>
</dbReference>
<evidence type="ECO:0000259" key="2">
    <source>
        <dbReference type="PROSITE" id="PS50983"/>
    </source>
</evidence>
<evidence type="ECO:0000313" key="4">
    <source>
        <dbReference type="Proteomes" id="UP000019483"/>
    </source>
</evidence>
<keyword evidence="4" id="KW-1185">Reference proteome</keyword>
<evidence type="ECO:0000313" key="3">
    <source>
        <dbReference type="EMBL" id="ETA67356.1"/>
    </source>
</evidence>